<dbReference type="Gene3D" id="1.10.4190.10">
    <property type="entry name" value="Urease accessory protein UreF"/>
    <property type="match status" value="1"/>
</dbReference>
<dbReference type="PIRSF" id="PIRSF009467">
    <property type="entry name" value="Ureas_acces_UreF"/>
    <property type="match status" value="1"/>
</dbReference>
<comment type="similarity">
    <text evidence="3">Belongs to the UreF family.</text>
</comment>
<dbReference type="Proteomes" id="UP000196138">
    <property type="component" value="Chromosome"/>
</dbReference>
<dbReference type="EMBL" id="CP021455">
    <property type="protein sequence ID" value="ARU03582.1"/>
    <property type="molecule type" value="Genomic_DNA"/>
</dbReference>
<evidence type="ECO:0000256" key="1">
    <source>
        <dbReference type="ARBA" id="ARBA00022988"/>
    </source>
</evidence>
<accession>A0A1Y0EJX2</accession>
<keyword evidence="2 3" id="KW-0143">Chaperone</keyword>
<dbReference type="OrthoDB" id="9798772at2"/>
<dbReference type="HAMAP" id="MF_01385">
    <property type="entry name" value="UreF"/>
    <property type="match status" value="1"/>
</dbReference>
<keyword evidence="5" id="KW-1185">Reference proteome</keyword>
<dbReference type="AlphaFoldDB" id="A0A1Y0EJX2"/>
<reference evidence="4 5" key="1">
    <citation type="submission" date="2017-05" db="EMBL/GenBank/DDBJ databases">
        <authorList>
            <person name="Song R."/>
            <person name="Chenine A.L."/>
            <person name="Ruprecht R.M."/>
        </authorList>
    </citation>
    <scope>NUCLEOTIDE SEQUENCE [LARGE SCALE GENOMIC DNA]</scope>
    <source>
        <strain evidence="4 5">DSM 26136</strain>
    </source>
</reference>
<evidence type="ECO:0000256" key="2">
    <source>
        <dbReference type="ARBA" id="ARBA00023186"/>
    </source>
</evidence>
<gene>
    <name evidence="3" type="primary">ureF</name>
    <name evidence="4" type="ORF">CCO03_01780</name>
</gene>
<comment type="subunit">
    <text evidence="3">UreD, UreF and UreG form a complex that acts as a GTP-hydrolysis-dependent molecular chaperone, activating the urease apoprotein by helping to assemble the nickel containing metallocenter of UreC. The UreE protein probably delivers the nickel.</text>
</comment>
<protein>
    <recommendedName>
        <fullName evidence="3">Urease accessory protein UreF</fullName>
    </recommendedName>
</protein>
<dbReference type="InterPro" id="IPR002639">
    <property type="entry name" value="UreF"/>
</dbReference>
<dbReference type="KEGG" id="cser:CCO03_01780"/>
<dbReference type="PANTHER" id="PTHR33620">
    <property type="entry name" value="UREASE ACCESSORY PROTEIN F"/>
    <property type="match status" value="1"/>
</dbReference>
<sequence length="268" mass="27757">MSVARPPEAAHAEALLPDGVGNPAEAVAGDGVGALLALLQYGDSAFPSGASAFSWGLESLLADGLVRDAAQLLAVLRTWVEQRWAGFDRPLIRAAHQAAGEAMANEGGEPAAAPDWRALIAIDQLCEAMTLNQGARAASCRLGFTQLRVQAELGLPAAAHYLDVVRAGHAPGHLPVAQGLVWRGLGLALAQAEAMAAQAQCIAVAGAAIRLGLVGHVQAQRVLLDLRRPIEAVLADTPPALEALWSGAPALDIAAMRHETRAARLFAN</sequence>
<dbReference type="GO" id="GO:0005737">
    <property type="term" value="C:cytoplasm"/>
    <property type="evidence" value="ECO:0007669"/>
    <property type="project" value="UniProtKB-SubCell"/>
</dbReference>
<comment type="subcellular location">
    <subcellularLocation>
        <location evidence="3">Cytoplasm</location>
    </subcellularLocation>
</comment>
<evidence type="ECO:0000256" key="3">
    <source>
        <dbReference type="HAMAP-Rule" id="MF_01385"/>
    </source>
</evidence>
<keyword evidence="3" id="KW-0963">Cytoplasm</keyword>
<dbReference type="GO" id="GO:0016151">
    <property type="term" value="F:nickel cation binding"/>
    <property type="evidence" value="ECO:0007669"/>
    <property type="project" value="UniProtKB-UniRule"/>
</dbReference>
<organism evidence="4 5">
    <name type="scientific">Comamonas serinivorans</name>
    <dbReference type="NCBI Taxonomy" id="1082851"/>
    <lineage>
        <taxon>Bacteria</taxon>
        <taxon>Pseudomonadati</taxon>
        <taxon>Pseudomonadota</taxon>
        <taxon>Betaproteobacteria</taxon>
        <taxon>Burkholderiales</taxon>
        <taxon>Comamonadaceae</taxon>
        <taxon>Comamonas</taxon>
    </lineage>
</organism>
<name>A0A1Y0EJX2_9BURK</name>
<evidence type="ECO:0000313" key="5">
    <source>
        <dbReference type="Proteomes" id="UP000196138"/>
    </source>
</evidence>
<proteinExistence type="inferred from homology"/>
<evidence type="ECO:0000313" key="4">
    <source>
        <dbReference type="EMBL" id="ARU03582.1"/>
    </source>
</evidence>
<dbReference type="PANTHER" id="PTHR33620:SF1">
    <property type="entry name" value="UREASE ACCESSORY PROTEIN F"/>
    <property type="match status" value="1"/>
</dbReference>
<dbReference type="RefSeq" id="WP_087276456.1">
    <property type="nucleotide sequence ID" value="NZ_CP021455.1"/>
</dbReference>
<comment type="function">
    <text evidence="3">Required for maturation of urease via the functional incorporation of the urease nickel metallocenter.</text>
</comment>
<keyword evidence="1 3" id="KW-0996">Nickel insertion</keyword>
<dbReference type="Pfam" id="PF01730">
    <property type="entry name" value="UreF"/>
    <property type="match status" value="1"/>
</dbReference>
<dbReference type="InterPro" id="IPR038277">
    <property type="entry name" value="UreF_sf"/>
</dbReference>